<dbReference type="Gene3D" id="3.30.70.270">
    <property type="match status" value="1"/>
</dbReference>
<dbReference type="PROSITE" id="PS50887">
    <property type="entry name" value="GGDEF"/>
    <property type="match status" value="1"/>
</dbReference>
<geneLocation type="plasmid" evidence="6 7">
    <name>unnamed</name>
</geneLocation>
<dbReference type="AlphaFoldDB" id="A0A410VIA4"/>
<dbReference type="EMBL" id="BMHC01000007">
    <property type="protein sequence ID" value="GGI25767.1"/>
    <property type="molecule type" value="Genomic_DNA"/>
</dbReference>
<dbReference type="Proteomes" id="UP000593880">
    <property type="component" value="Plasmid unnamed"/>
</dbReference>
<dbReference type="InterPro" id="IPR029787">
    <property type="entry name" value="Nucleotide_cyclase"/>
</dbReference>
<reference evidence="6 7" key="2">
    <citation type="submission" date="2018-06" db="EMBL/GenBank/DDBJ databases">
        <title>Comparative genomics of rhizobia nodulating Arachis hypogaea in China.</title>
        <authorList>
            <person name="Li Y."/>
        </authorList>
    </citation>
    <scope>NUCLEOTIDE SEQUENCE [LARGE SCALE GENOMIC DNA]</scope>
    <source>
        <strain evidence="6 7">CCBAU 51658</strain>
        <plasmid evidence="6 7">unnamed</plasmid>
    </source>
</reference>
<protein>
    <recommendedName>
        <fullName evidence="1">diguanylate cyclase</fullName>
        <ecNumber evidence="1">2.7.7.65</ecNumber>
    </recommendedName>
</protein>
<evidence type="ECO:0000313" key="8">
    <source>
        <dbReference type="Proteomes" id="UP000625079"/>
    </source>
</evidence>
<dbReference type="Pfam" id="PF00990">
    <property type="entry name" value="GGDEF"/>
    <property type="match status" value="1"/>
</dbReference>
<dbReference type="SUPFAM" id="SSF55073">
    <property type="entry name" value="Nucleotide cyclase"/>
    <property type="match status" value="1"/>
</dbReference>
<gene>
    <name evidence="5" type="ORF">GCM10010987_36020</name>
    <name evidence="6" type="ORF">XH86_38960</name>
</gene>
<dbReference type="InterPro" id="IPR050469">
    <property type="entry name" value="Diguanylate_Cyclase"/>
</dbReference>
<dbReference type="InterPro" id="IPR000160">
    <property type="entry name" value="GGDEF_dom"/>
</dbReference>
<evidence type="ECO:0000256" key="2">
    <source>
        <dbReference type="ARBA" id="ARBA00034247"/>
    </source>
</evidence>
<keyword evidence="6" id="KW-0614">Plasmid</keyword>
<dbReference type="SMART" id="SM00267">
    <property type="entry name" value="GGDEF"/>
    <property type="match status" value="1"/>
</dbReference>
<dbReference type="NCBIfam" id="TIGR00254">
    <property type="entry name" value="GGDEF"/>
    <property type="match status" value="1"/>
</dbReference>
<evidence type="ECO:0000313" key="6">
    <source>
        <dbReference type="EMBL" id="QOZ64626.1"/>
    </source>
</evidence>
<feature type="domain" description="GGDEF" evidence="4">
    <location>
        <begin position="120"/>
        <end position="253"/>
    </location>
</feature>
<reference evidence="5" key="3">
    <citation type="submission" date="2022-12" db="EMBL/GenBank/DDBJ databases">
        <authorList>
            <person name="Sun Q."/>
            <person name="Zhou Y."/>
        </authorList>
    </citation>
    <scope>NUCLEOTIDE SEQUENCE</scope>
    <source>
        <strain evidence="5">CGMCC 1.15034</strain>
    </source>
</reference>
<keyword evidence="3" id="KW-0812">Transmembrane</keyword>
<dbReference type="Proteomes" id="UP000625079">
    <property type="component" value="Unassembled WGS sequence"/>
</dbReference>
<feature type="transmembrane region" description="Helical" evidence="3">
    <location>
        <begin position="45"/>
        <end position="70"/>
    </location>
</feature>
<proteinExistence type="predicted"/>
<dbReference type="GO" id="GO:0052621">
    <property type="term" value="F:diguanylate cyclase activity"/>
    <property type="evidence" value="ECO:0007669"/>
    <property type="project" value="UniProtKB-EC"/>
</dbReference>
<dbReference type="EMBL" id="CP030058">
    <property type="protein sequence ID" value="QOZ64626.1"/>
    <property type="molecule type" value="Genomic_DNA"/>
</dbReference>
<keyword evidence="7" id="KW-1185">Reference proteome</keyword>
<evidence type="ECO:0000259" key="4">
    <source>
        <dbReference type="PROSITE" id="PS50887"/>
    </source>
</evidence>
<reference evidence="5" key="1">
    <citation type="journal article" date="2014" name="Int. J. Syst. Evol. Microbiol.">
        <title>Complete genome sequence of Corynebacterium casei LMG S-19264T (=DSM 44701T), isolated from a smear-ripened cheese.</title>
        <authorList>
            <consortium name="US DOE Joint Genome Institute (JGI-PGF)"/>
            <person name="Walter F."/>
            <person name="Albersmeier A."/>
            <person name="Kalinowski J."/>
            <person name="Ruckert C."/>
        </authorList>
    </citation>
    <scope>NUCLEOTIDE SEQUENCE</scope>
    <source>
        <strain evidence="5">CGMCC 1.15034</strain>
    </source>
</reference>
<dbReference type="CDD" id="cd01949">
    <property type="entry name" value="GGDEF"/>
    <property type="match status" value="1"/>
</dbReference>
<feature type="transmembrane region" description="Helical" evidence="3">
    <location>
        <begin position="20"/>
        <end position="39"/>
    </location>
</feature>
<evidence type="ECO:0000313" key="5">
    <source>
        <dbReference type="EMBL" id="GGI25767.1"/>
    </source>
</evidence>
<dbReference type="OrthoDB" id="9812260at2"/>
<dbReference type="RefSeq" id="WP_128930017.1">
    <property type="nucleotide sequence ID" value="NZ_BMHC01000007.1"/>
</dbReference>
<evidence type="ECO:0000256" key="1">
    <source>
        <dbReference type="ARBA" id="ARBA00012528"/>
    </source>
</evidence>
<dbReference type="PANTHER" id="PTHR45138">
    <property type="entry name" value="REGULATORY COMPONENTS OF SENSORY TRANSDUCTION SYSTEM"/>
    <property type="match status" value="1"/>
</dbReference>
<dbReference type="InterPro" id="IPR043128">
    <property type="entry name" value="Rev_trsase/Diguanyl_cyclase"/>
</dbReference>
<organism evidence="5 8">
    <name type="scientific">Bradyrhizobium guangdongense</name>
    <dbReference type="NCBI Taxonomy" id="1325090"/>
    <lineage>
        <taxon>Bacteria</taxon>
        <taxon>Pseudomonadati</taxon>
        <taxon>Pseudomonadota</taxon>
        <taxon>Alphaproteobacteria</taxon>
        <taxon>Hyphomicrobiales</taxon>
        <taxon>Nitrobacteraceae</taxon>
        <taxon>Bradyrhizobium</taxon>
    </lineage>
</organism>
<keyword evidence="3" id="KW-1133">Transmembrane helix</keyword>
<keyword evidence="3" id="KW-0472">Membrane</keyword>
<dbReference type="EC" id="2.7.7.65" evidence="1"/>
<name>A0A410VIA4_9BRAD</name>
<sequence>MNDPLMTLGDVYRRTVRDVAIGLVLTVPLVWLAYAYLFGPEGNVSSLYATGCVALLGTLASIGIGGAMSLRSNLLQQKLIATQAELLRLSRVDQLTGLLNRRGFNEVAAKALAEAYDRHLPAIGLMMDIDRFKGINDQYGHDFGDAVLVEIGDVLKSFAKEHSLVIGRHGGEEFAALLLGVSPSDAVLLAEQLRQACGQREVARNGALTKVTVSIGLAVSKGSEGLSKVLGLADEALYRAKRAGRDQVSVRYSDTIGVSALGFT</sequence>
<evidence type="ECO:0000313" key="7">
    <source>
        <dbReference type="Proteomes" id="UP000593880"/>
    </source>
</evidence>
<evidence type="ECO:0000256" key="3">
    <source>
        <dbReference type="SAM" id="Phobius"/>
    </source>
</evidence>
<accession>A0A410VIA4</accession>
<comment type="catalytic activity">
    <reaction evidence="2">
        <text>2 GTP = 3',3'-c-di-GMP + 2 diphosphate</text>
        <dbReference type="Rhea" id="RHEA:24898"/>
        <dbReference type="ChEBI" id="CHEBI:33019"/>
        <dbReference type="ChEBI" id="CHEBI:37565"/>
        <dbReference type="ChEBI" id="CHEBI:58805"/>
        <dbReference type="EC" id="2.7.7.65"/>
    </reaction>
</comment>
<dbReference type="FunFam" id="3.30.70.270:FF:000001">
    <property type="entry name" value="Diguanylate cyclase domain protein"/>
    <property type="match status" value="1"/>
</dbReference>
<dbReference type="PANTHER" id="PTHR45138:SF9">
    <property type="entry name" value="DIGUANYLATE CYCLASE DGCM-RELATED"/>
    <property type="match status" value="1"/>
</dbReference>